<evidence type="ECO:0000313" key="2">
    <source>
        <dbReference type="EMBL" id="PLW36252.1"/>
    </source>
</evidence>
<accession>A0A2N5RZ25</accession>
<gene>
    <name evidence="2" type="ORF">PCASD_12071</name>
    <name evidence="1" type="ORF">PCASD_26495</name>
</gene>
<organism evidence="1 3">
    <name type="scientific">Puccinia coronata f. sp. avenae</name>
    <dbReference type="NCBI Taxonomy" id="200324"/>
    <lineage>
        <taxon>Eukaryota</taxon>
        <taxon>Fungi</taxon>
        <taxon>Dikarya</taxon>
        <taxon>Basidiomycota</taxon>
        <taxon>Pucciniomycotina</taxon>
        <taxon>Pucciniomycetes</taxon>
        <taxon>Pucciniales</taxon>
        <taxon>Pucciniaceae</taxon>
        <taxon>Puccinia</taxon>
    </lineage>
</organism>
<dbReference type="EMBL" id="PGCI01001241">
    <property type="protein sequence ID" value="PLW06231.1"/>
    <property type="molecule type" value="Genomic_DNA"/>
</dbReference>
<evidence type="ECO:0000313" key="1">
    <source>
        <dbReference type="EMBL" id="PLW06231.1"/>
    </source>
</evidence>
<name>A0A2N5RZ25_9BASI</name>
<evidence type="ECO:0000313" key="3">
    <source>
        <dbReference type="Proteomes" id="UP000235392"/>
    </source>
</evidence>
<proteinExistence type="predicted"/>
<protein>
    <submittedName>
        <fullName evidence="1">Uncharacterized protein</fullName>
    </submittedName>
</protein>
<comment type="caution">
    <text evidence="1">The sequence shown here is derived from an EMBL/GenBank/DDBJ whole genome shotgun (WGS) entry which is preliminary data.</text>
</comment>
<dbReference type="Proteomes" id="UP000235392">
    <property type="component" value="Unassembled WGS sequence"/>
</dbReference>
<dbReference type="EMBL" id="PGCI01000163">
    <property type="protein sequence ID" value="PLW36252.1"/>
    <property type="molecule type" value="Genomic_DNA"/>
</dbReference>
<sequence length="202" mass="22670">MRIQERWSKCGALWCQLDRPAQLKFHDQAYLATLPNPLLPPTTSNVPDLAGPLTHNEKEEIEPQQKLEKPKTFDISQLANKIFHDLTNLSVAHSIKGYLIVTYPHKKGQAMMTGGSPMGEAFLDMFAIDPNPCGAFLEFVKGQTALKKISGCELPLPKRKRKRKAEMKEDGPRKCNLGDAELNKDSLYKQLGHAICTFVFAH</sequence>
<dbReference type="AlphaFoldDB" id="A0A2N5RZ25"/>
<reference evidence="1 3" key="1">
    <citation type="submission" date="2017-11" db="EMBL/GenBank/DDBJ databases">
        <title>De novo assembly and phasing of dikaryotic genomes from two isolates of Puccinia coronata f. sp. avenae, the causal agent of oat crown rust.</title>
        <authorList>
            <person name="Miller M.E."/>
            <person name="Zhang Y."/>
            <person name="Omidvar V."/>
            <person name="Sperschneider J."/>
            <person name="Schwessinger B."/>
            <person name="Raley C."/>
            <person name="Palmer J.M."/>
            <person name="Garnica D."/>
            <person name="Upadhyaya N."/>
            <person name="Rathjen J."/>
            <person name="Taylor J.M."/>
            <person name="Park R.F."/>
            <person name="Dodds P.N."/>
            <person name="Hirsch C.D."/>
            <person name="Kianian S.F."/>
            <person name="Figueroa M."/>
        </authorList>
    </citation>
    <scope>NUCLEOTIDE SEQUENCE [LARGE SCALE GENOMIC DNA]</scope>
    <source>
        <strain evidence="1">12SD80</strain>
    </source>
</reference>